<dbReference type="EMBL" id="NEXC01000127">
    <property type="protein sequence ID" value="PSN81870.1"/>
    <property type="molecule type" value="Genomic_DNA"/>
</dbReference>
<protein>
    <submittedName>
        <fullName evidence="1">Uncharacterized protein</fullName>
    </submittedName>
</protein>
<dbReference type="Gene3D" id="3.30.110.40">
    <property type="entry name" value="TusA-like domain"/>
    <property type="match status" value="1"/>
</dbReference>
<dbReference type="InterPro" id="IPR036868">
    <property type="entry name" value="TusA-like_sf"/>
</dbReference>
<sequence length="79" mass="8990">MISIDGTKRGCTGVIAQLEKALRDSQIEVFQVIVSDVLTRHDVYEWAKRKGFSVYETKKDDVYLIKLVKIANPNFTVSN</sequence>
<dbReference type="AlphaFoldDB" id="A0A2R6A651"/>
<gene>
    <name evidence="1" type="ORF">B9Q01_09680</name>
</gene>
<dbReference type="Proteomes" id="UP000240880">
    <property type="component" value="Unassembled WGS sequence"/>
</dbReference>
<dbReference type="SUPFAM" id="SSF64307">
    <property type="entry name" value="SirA-like"/>
    <property type="match status" value="1"/>
</dbReference>
<evidence type="ECO:0000313" key="2">
    <source>
        <dbReference type="Proteomes" id="UP000240880"/>
    </source>
</evidence>
<evidence type="ECO:0000313" key="1">
    <source>
        <dbReference type="EMBL" id="PSN81870.1"/>
    </source>
</evidence>
<organism evidence="1 2">
    <name type="scientific">Candidatus Marsarchaeota G1 archaeon OSP_D</name>
    <dbReference type="NCBI Taxonomy" id="1978155"/>
    <lineage>
        <taxon>Archaea</taxon>
        <taxon>Candidatus Marsarchaeota</taxon>
        <taxon>Candidatus Marsarchaeota group 1</taxon>
    </lineage>
</organism>
<name>A0A2R6A651_9ARCH</name>
<reference evidence="1 2" key="1">
    <citation type="submission" date="2017-04" db="EMBL/GenBank/DDBJ databases">
        <title>Novel microbial lineages endemic to geothermal iron-oxide mats fill important gaps in the evolutionary history of Archaea.</title>
        <authorList>
            <person name="Jay Z.J."/>
            <person name="Beam J.P."/>
            <person name="Dlakic M."/>
            <person name="Rusch D.B."/>
            <person name="Kozubal M.A."/>
            <person name="Inskeep W.P."/>
        </authorList>
    </citation>
    <scope>NUCLEOTIDE SEQUENCE [LARGE SCALE GENOMIC DNA]</scope>
    <source>
        <strain evidence="1">OSP_D</strain>
    </source>
</reference>
<proteinExistence type="predicted"/>
<comment type="caution">
    <text evidence="1">The sequence shown here is derived from an EMBL/GenBank/DDBJ whole genome shotgun (WGS) entry which is preliminary data.</text>
</comment>
<accession>A0A2R6A651</accession>